<proteinExistence type="predicted"/>
<keyword evidence="3" id="KW-1185">Reference proteome</keyword>
<dbReference type="Proteomes" id="UP000244005">
    <property type="component" value="Unassembled WGS sequence"/>
</dbReference>
<dbReference type="OMA" id="IMENTIS"/>
<accession>A0A2R6XMY4</accession>
<reference evidence="3" key="1">
    <citation type="journal article" date="2017" name="Cell">
        <title>Insights into land plant evolution garnered from the Marchantia polymorpha genome.</title>
        <authorList>
            <person name="Bowman J.L."/>
            <person name="Kohchi T."/>
            <person name="Yamato K.T."/>
            <person name="Jenkins J."/>
            <person name="Shu S."/>
            <person name="Ishizaki K."/>
            <person name="Yamaoka S."/>
            <person name="Nishihama R."/>
            <person name="Nakamura Y."/>
            <person name="Berger F."/>
            <person name="Adam C."/>
            <person name="Aki S.S."/>
            <person name="Althoff F."/>
            <person name="Araki T."/>
            <person name="Arteaga-Vazquez M.A."/>
            <person name="Balasubrmanian S."/>
            <person name="Barry K."/>
            <person name="Bauer D."/>
            <person name="Boehm C.R."/>
            <person name="Briginshaw L."/>
            <person name="Caballero-Perez J."/>
            <person name="Catarino B."/>
            <person name="Chen F."/>
            <person name="Chiyoda S."/>
            <person name="Chovatia M."/>
            <person name="Davies K.M."/>
            <person name="Delmans M."/>
            <person name="Demura T."/>
            <person name="Dierschke T."/>
            <person name="Dolan L."/>
            <person name="Dorantes-Acosta A.E."/>
            <person name="Eklund D.M."/>
            <person name="Florent S.N."/>
            <person name="Flores-Sandoval E."/>
            <person name="Fujiyama A."/>
            <person name="Fukuzawa H."/>
            <person name="Galik B."/>
            <person name="Grimanelli D."/>
            <person name="Grimwood J."/>
            <person name="Grossniklaus U."/>
            <person name="Hamada T."/>
            <person name="Haseloff J."/>
            <person name="Hetherington A.J."/>
            <person name="Higo A."/>
            <person name="Hirakawa Y."/>
            <person name="Hundley H.N."/>
            <person name="Ikeda Y."/>
            <person name="Inoue K."/>
            <person name="Inoue S.I."/>
            <person name="Ishida S."/>
            <person name="Jia Q."/>
            <person name="Kakita M."/>
            <person name="Kanazawa T."/>
            <person name="Kawai Y."/>
            <person name="Kawashima T."/>
            <person name="Kennedy M."/>
            <person name="Kinose K."/>
            <person name="Kinoshita T."/>
            <person name="Kohara Y."/>
            <person name="Koide E."/>
            <person name="Komatsu K."/>
            <person name="Kopischke S."/>
            <person name="Kubo M."/>
            <person name="Kyozuka J."/>
            <person name="Lagercrantz U."/>
            <person name="Lin S.S."/>
            <person name="Lindquist E."/>
            <person name="Lipzen A.M."/>
            <person name="Lu C.W."/>
            <person name="De Luna E."/>
            <person name="Martienssen R.A."/>
            <person name="Minamino N."/>
            <person name="Mizutani M."/>
            <person name="Mizutani M."/>
            <person name="Mochizuki N."/>
            <person name="Monte I."/>
            <person name="Mosher R."/>
            <person name="Nagasaki H."/>
            <person name="Nakagami H."/>
            <person name="Naramoto S."/>
            <person name="Nishitani K."/>
            <person name="Ohtani M."/>
            <person name="Okamoto T."/>
            <person name="Okumura M."/>
            <person name="Phillips J."/>
            <person name="Pollak B."/>
            <person name="Reinders A."/>
            <person name="Rovekamp M."/>
            <person name="Sano R."/>
            <person name="Sawa S."/>
            <person name="Schmid M.W."/>
            <person name="Shirakawa M."/>
            <person name="Solano R."/>
            <person name="Spunde A."/>
            <person name="Suetsugu N."/>
            <person name="Sugano S."/>
            <person name="Sugiyama A."/>
            <person name="Sun R."/>
            <person name="Suzuki Y."/>
            <person name="Takenaka M."/>
            <person name="Takezawa D."/>
            <person name="Tomogane H."/>
            <person name="Tsuzuki M."/>
            <person name="Ueda T."/>
            <person name="Umeda M."/>
            <person name="Ward J.M."/>
            <person name="Watanabe Y."/>
            <person name="Yazaki K."/>
            <person name="Yokoyama R."/>
            <person name="Yoshitake Y."/>
            <person name="Yotsui I."/>
            <person name="Zachgo S."/>
            <person name="Schmutz J."/>
        </authorList>
    </citation>
    <scope>NUCLEOTIDE SEQUENCE [LARGE SCALE GENOMIC DNA]</scope>
    <source>
        <strain evidence="3">Tak-1</strain>
    </source>
</reference>
<dbReference type="OrthoDB" id="407630at2759"/>
<evidence type="ECO:0000313" key="3">
    <source>
        <dbReference type="Proteomes" id="UP000244005"/>
    </source>
</evidence>
<evidence type="ECO:0000313" key="2">
    <source>
        <dbReference type="EMBL" id="PTQ47484.1"/>
    </source>
</evidence>
<dbReference type="AlphaFoldDB" id="A0A2R6XMY4"/>
<dbReference type="Gramene" id="Mp8g09920.1">
    <property type="protein sequence ID" value="Mp8g09920.1.cds"/>
    <property type="gene ID" value="Mp8g09920"/>
</dbReference>
<dbReference type="GO" id="GO:0005758">
    <property type="term" value="C:mitochondrial intermembrane space"/>
    <property type="evidence" value="ECO:0007669"/>
    <property type="project" value="InterPro"/>
</dbReference>
<sequence length="201" mass="23138">MATSSCRNCISWKRFTLISLSSSRFSLPQLVPWQMESQRTRASMSRSMKSLTMFCHQTLFLSLLSQLSHVLEVDNIDRKLDSEAGQFSCTQVITMNTLGPWWLQRILGESVCHCLENLYGHISINLTVDGNNPIMEMVGRNVTMKNFVEEINIRCVTLSVLATMAKHIEHRCVKIFQKNSFRGREVMKRVCFFMKKESASM</sequence>
<protein>
    <recommendedName>
        <fullName evidence="1">PRELI/MSF1 domain-containing protein</fullName>
    </recommendedName>
</protein>
<dbReference type="Pfam" id="PF04707">
    <property type="entry name" value="PRELI"/>
    <property type="match status" value="1"/>
</dbReference>
<dbReference type="InterPro" id="IPR006797">
    <property type="entry name" value="PRELI/MSF1_dom"/>
</dbReference>
<dbReference type="InterPro" id="IPR037365">
    <property type="entry name" value="Slowmo/Ups"/>
</dbReference>
<gene>
    <name evidence="2" type="ORF">MARPO_0008s0230</name>
</gene>
<name>A0A2R6XMY4_MARPO</name>
<organism evidence="2 3">
    <name type="scientific">Marchantia polymorpha</name>
    <name type="common">Common liverwort</name>
    <name type="synonym">Marchantia aquatica</name>
    <dbReference type="NCBI Taxonomy" id="3197"/>
    <lineage>
        <taxon>Eukaryota</taxon>
        <taxon>Viridiplantae</taxon>
        <taxon>Streptophyta</taxon>
        <taxon>Embryophyta</taxon>
        <taxon>Marchantiophyta</taxon>
        <taxon>Marchantiopsida</taxon>
        <taxon>Marchantiidae</taxon>
        <taxon>Marchantiales</taxon>
        <taxon>Marchantiaceae</taxon>
        <taxon>Marchantia</taxon>
    </lineage>
</organism>
<dbReference type="PANTHER" id="PTHR11158">
    <property type="entry name" value="MSF1/PX19 RELATED"/>
    <property type="match status" value="1"/>
</dbReference>
<feature type="domain" description="PRELI/MSF1" evidence="1">
    <location>
        <begin position="66"/>
        <end position="149"/>
    </location>
</feature>
<evidence type="ECO:0000259" key="1">
    <source>
        <dbReference type="Pfam" id="PF04707"/>
    </source>
</evidence>
<dbReference type="EMBL" id="KZ772680">
    <property type="protein sequence ID" value="PTQ47484.1"/>
    <property type="molecule type" value="Genomic_DNA"/>
</dbReference>